<sequence length="158" mass="15202">MLAGVWWATRGSGSGGAAAAPSGSASWSYGPYSGAPAPASAPASSAPASVPPPAPASPTPSARPTTSSTPRATPRATATASPRLVLRATGATWVKVSRSGKVLSLGTLKSGATRTFPGAGRYDLVVGSGANLLVDTGAGPKRAGAAGTSPVLHLTVAG</sequence>
<feature type="region of interest" description="Disordered" evidence="1">
    <location>
        <begin position="34"/>
        <end position="84"/>
    </location>
</feature>
<protein>
    <submittedName>
        <fullName evidence="3">Uncharacterized protein DUF4115</fullName>
    </submittedName>
</protein>
<feature type="compositionally biased region" description="Pro residues" evidence="1">
    <location>
        <begin position="49"/>
        <end position="58"/>
    </location>
</feature>
<dbReference type="AlphaFoldDB" id="A0A4Q7NT52"/>
<evidence type="ECO:0000313" key="3">
    <source>
        <dbReference type="EMBL" id="RZS89562.1"/>
    </source>
</evidence>
<dbReference type="InterPro" id="IPR025194">
    <property type="entry name" value="RodZ-like_C"/>
</dbReference>
<dbReference type="Pfam" id="PF13464">
    <property type="entry name" value="RodZ_C"/>
    <property type="match status" value="1"/>
</dbReference>
<comment type="caution">
    <text evidence="3">The sequence shown here is derived from an EMBL/GenBank/DDBJ whole genome shotgun (WGS) entry which is preliminary data.</text>
</comment>
<proteinExistence type="predicted"/>
<reference evidence="3 4" key="1">
    <citation type="submission" date="2019-02" db="EMBL/GenBank/DDBJ databases">
        <title>Genomic Encyclopedia of Type Strains, Phase IV (KMG-IV): sequencing the most valuable type-strain genomes for metagenomic binning, comparative biology and taxonomic classification.</title>
        <authorList>
            <person name="Goeker M."/>
        </authorList>
    </citation>
    <scope>NUCLEOTIDE SEQUENCE [LARGE SCALE GENOMIC DNA]</scope>
    <source>
        <strain evidence="3 4">DSM 45622</strain>
    </source>
</reference>
<name>A0A4Q7NT52_9ACTN</name>
<evidence type="ECO:0000259" key="2">
    <source>
        <dbReference type="Pfam" id="PF13464"/>
    </source>
</evidence>
<dbReference type="EMBL" id="SGXD01000002">
    <property type="protein sequence ID" value="RZS89562.1"/>
    <property type="molecule type" value="Genomic_DNA"/>
</dbReference>
<dbReference type="Proteomes" id="UP000293638">
    <property type="component" value="Unassembled WGS sequence"/>
</dbReference>
<organism evidence="3 4">
    <name type="scientific">Motilibacter rhizosphaerae</name>
    <dbReference type="NCBI Taxonomy" id="598652"/>
    <lineage>
        <taxon>Bacteria</taxon>
        <taxon>Bacillati</taxon>
        <taxon>Actinomycetota</taxon>
        <taxon>Actinomycetes</taxon>
        <taxon>Motilibacterales</taxon>
        <taxon>Motilibacteraceae</taxon>
        <taxon>Motilibacter</taxon>
    </lineage>
</organism>
<evidence type="ECO:0000256" key="1">
    <source>
        <dbReference type="SAM" id="MobiDB-lite"/>
    </source>
</evidence>
<evidence type="ECO:0000313" key="4">
    <source>
        <dbReference type="Proteomes" id="UP000293638"/>
    </source>
</evidence>
<gene>
    <name evidence="3" type="ORF">EV189_1329</name>
</gene>
<accession>A0A4Q7NT52</accession>
<feature type="compositionally biased region" description="Low complexity" evidence="1">
    <location>
        <begin position="34"/>
        <end position="48"/>
    </location>
</feature>
<keyword evidence="4" id="KW-1185">Reference proteome</keyword>
<feature type="compositionally biased region" description="Low complexity" evidence="1">
    <location>
        <begin position="59"/>
        <end position="83"/>
    </location>
</feature>
<feature type="domain" description="Cytoskeleton protein RodZ-like C-terminal" evidence="2">
    <location>
        <begin position="85"/>
        <end position="131"/>
    </location>
</feature>